<reference evidence="2 3" key="1">
    <citation type="submission" date="2023-09" db="EMBL/GenBank/DDBJ databases">
        <title>Complete Genome and Methylome dissection of Bacillus brevis NEB573 original source of BbsI restriction endonuclease.</title>
        <authorList>
            <person name="Fomenkov A."/>
            <person name="Roberts R.D."/>
        </authorList>
    </citation>
    <scope>NUCLEOTIDE SEQUENCE [LARGE SCALE GENOMIC DNA]</scope>
    <source>
        <strain evidence="2 3">NEB573</strain>
    </source>
</reference>
<dbReference type="Proteomes" id="UP001256827">
    <property type="component" value="Chromosome"/>
</dbReference>
<evidence type="ECO:0000313" key="3">
    <source>
        <dbReference type="Proteomes" id="UP001256827"/>
    </source>
</evidence>
<evidence type="ECO:0008006" key="4">
    <source>
        <dbReference type="Google" id="ProtNLM"/>
    </source>
</evidence>
<evidence type="ECO:0000313" key="2">
    <source>
        <dbReference type="EMBL" id="WNC15150.1"/>
    </source>
</evidence>
<accession>A0ABY9T4Y9</accession>
<keyword evidence="3" id="KW-1185">Reference proteome</keyword>
<dbReference type="EMBL" id="CP134050">
    <property type="protein sequence ID" value="WNC15150.1"/>
    <property type="molecule type" value="Genomic_DNA"/>
</dbReference>
<sequence length="583" mass="66171">MAISVIPIEQCFGDESVVPSFDFLEIKDPTFRLLRMQCKGDVFANPELGVRHASSLHAAKCREALKLARVHRADIFVTPEYAVPIQLIDEIIRTPDLQPHPNKLWCLCCEGVPWETFQNKINEWSDHAYVGKKVLDGAYIKNFAGFMLYLFPSKQADKLCIVPQLKLQPMREDLFVCEGDGLSRGENVILFGNRKPNQLVSVICADAYHPDIKDSGIFYPEGSERKLIILHPQMNPAPRNGEMASLRNNLFSQEWGDSTVYITANWAAGSTIFPETQPGEKHVVQNPWSGIYRRFFNYGDDQWAEKLRGIRNENVKHGLGFAFERYRKYKVWFAHKNEHLQLLVVRKPYGGGPSIVKTSGTVQAVKLYLPQERNGGWEASTLHFQTALPDRLMREATDEFAFPIHASVEERDIFFGLCLGHLEKGELILSSSEQSSRLSYHIDDACEPGRARQADRVANLIKILKNPTTLPNQLRKLQGAYTFALAKRAPFNLLPKSGNEKSGALVSYVERESEMKETAERILREIPYGHVWLEDSICIFSTKDVTGEIAHYPHVSDEFTKPDRVENRPDISHGGVSIEQPFD</sequence>
<proteinExistence type="predicted"/>
<gene>
    <name evidence="2" type="ORF">RGB73_01880</name>
</gene>
<organism evidence="2 3">
    <name type="scientific">Brevibacillus brevis</name>
    <name type="common">Bacillus brevis</name>
    <dbReference type="NCBI Taxonomy" id="1393"/>
    <lineage>
        <taxon>Bacteria</taxon>
        <taxon>Bacillati</taxon>
        <taxon>Bacillota</taxon>
        <taxon>Bacilli</taxon>
        <taxon>Bacillales</taxon>
        <taxon>Paenibacillaceae</taxon>
        <taxon>Brevibacillus</taxon>
    </lineage>
</organism>
<name>A0ABY9T4Y9_BREBE</name>
<dbReference type="RefSeq" id="WP_310768530.1">
    <property type="nucleotide sequence ID" value="NZ_CP134050.1"/>
</dbReference>
<feature type="region of interest" description="Disordered" evidence="1">
    <location>
        <begin position="560"/>
        <end position="583"/>
    </location>
</feature>
<feature type="compositionally biased region" description="Basic and acidic residues" evidence="1">
    <location>
        <begin position="560"/>
        <end position="571"/>
    </location>
</feature>
<protein>
    <recommendedName>
        <fullName evidence="4">CN hydrolase domain-containing protein</fullName>
    </recommendedName>
</protein>
<evidence type="ECO:0000256" key="1">
    <source>
        <dbReference type="SAM" id="MobiDB-lite"/>
    </source>
</evidence>